<evidence type="ECO:0000256" key="3">
    <source>
        <dbReference type="ARBA" id="ARBA00012098"/>
    </source>
</evidence>
<evidence type="ECO:0000313" key="11">
    <source>
        <dbReference type="Proteomes" id="UP000253426"/>
    </source>
</evidence>
<evidence type="ECO:0000256" key="2">
    <source>
        <dbReference type="ARBA" id="ARBA00001997"/>
    </source>
</evidence>
<dbReference type="InterPro" id="IPR000888">
    <property type="entry name" value="RmlC-like"/>
</dbReference>
<dbReference type="GO" id="GO:0005829">
    <property type="term" value="C:cytosol"/>
    <property type="evidence" value="ECO:0007669"/>
    <property type="project" value="TreeGrafter"/>
</dbReference>
<dbReference type="PANTHER" id="PTHR21047:SF2">
    <property type="entry name" value="THYMIDINE DIPHOSPHO-4-KETO-RHAMNOSE 3,5-EPIMERASE"/>
    <property type="match status" value="1"/>
</dbReference>
<evidence type="ECO:0000256" key="8">
    <source>
        <dbReference type="PIRSR" id="PIRSR600888-3"/>
    </source>
</evidence>
<dbReference type="Gene3D" id="2.60.120.10">
    <property type="entry name" value="Jelly Rolls"/>
    <property type="match status" value="1"/>
</dbReference>
<dbReference type="AlphaFoldDB" id="A0A366HBD7"/>
<proteinExistence type="predicted"/>
<evidence type="ECO:0000256" key="1">
    <source>
        <dbReference type="ARBA" id="ARBA00001298"/>
    </source>
</evidence>
<name>A0A366HBD7_9BACT</name>
<dbReference type="EC" id="5.1.3.13" evidence="3"/>
<dbReference type="InterPro" id="IPR014710">
    <property type="entry name" value="RmlC-like_jellyroll"/>
</dbReference>
<feature type="compositionally biased region" description="Polar residues" evidence="9">
    <location>
        <begin position="9"/>
        <end position="19"/>
    </location>
</feature>
<feature type="site" description="Participates in a stacking interaction with the thymidine ring of dTDP-4-oxo-6-deoxyglucose" evidence="8">
    <location>
        <position position="153"/>
    </location>
</feature>
<keyword evidence="11" id="KW-1185">Reference proteome</keyword>
<dbReference type="SUPFAM" id="SSF51182">
    <property type="entry name" value="RmlC-like cupins"/>
    <property type="match status" value="1"/>
</dbReference>
<comment type="function">
    <text evidence="2">Catalyzes the epimerization of the C3' and C5'positions of dTDP-6-deoxy-D-xylo-4-hexulose, forming dTDP-6-deoxy-L-lyxo-4-hexulose.</text>
</comment>
<dbReference type="Pfam" id="PF00908">
    <property type="entry name" value="dTDP_sugar_isom"/>
    <property type="match status" value="1"/>
</dbReference>
<dbReference type="GO" id="GO:0008830">
    <property type="term" value="F:dTDP-4-dehydrorhamnose 3,5-epimerase activity"/>
    <property type="evidence" value="ECO:0007669"/>
    <property type="project" value="UniProtKB-EC"/>
</dbReference>
<accession>A0A366HBD7</accession>
<dbReference type="OrthoDB" id="9801056at2"/>
<reference evidence="10 11" key="1">
    <citation type="submission" date="2018-06" db="EMBL/GenBank/DDBJ databases">
        <title>Genomic Encyclopedia of Type Strains, Phase IV (KMG-IV): sequencing the most valuable type-strain genomes for metagenomic binning, comparative biology and taxonomic classification.</title>
        <authorList>
            <person name="Goeker M."/>
        </authorList>
    </citation>
    <scope>NUCLEOTIDE SEQUENCE [LARGE SCALE GENOMIC DNA]</scope>
    <source>
        <strain evidence="10 11">DSM 25532</strain>
    </source>
</reference>
<evidence type="ECO:0000256" key="5">
    <source>
        <dbReference type="ARBA" id="ARBA00029758"/>
    </source>
</evidence>
<dbReference type="PANTHER" id="PTHR21047">
    <property type="entry name" value="DTDP-6-DEOXY-D-GLUCOSE-3,5 EPIMERASE"/>
    <property type="match status" value="1"/>
</dbReference>
<comment type="caution">
    <text evidence="10">The sequence shown here is derived from an EMBL/GenBank/DDBJ whole genome shotgun (WGS) entry which is preliminary data.</text>
</comment>
<evidence type="ECO:0000256" key="6">
    <source>
        <dbReference type="ARBA" id="ARBA00031424"/>
    </source>
</evidence>
<feature type="region of interest" description="Disordered" evidence="9">
    <location>
        <begin position="1"/>
        <end position="22"/>
    </location>
</feature>
<gene>
    <name evidence="10" type="ORF">DES53_10980</name>
</gene>
<evidence type="ECO:0000313" key="10">
    <source>
        <dbReference type="EMBL" id="RBP39653.1"/>
    </source>
</evidence>
<dbReference type="Proteomes" id="UP000253426">
    <property type="component" value="Unassembled WGS sequence"/>
</dbReference>
<sequence>MVHAFELMSTPQKDPQSVTPAGERVAPLIDGVRVRRAVTHPDERGTVCEVFNPEWSFHPDPLVYVYQVTIRPGQVKGWVVHRLQDDRLFLSQGTMKAVLFDDRESSPTYGLVNEVFLDQHNRGLLVIPAGVYHAIQNVGSDDLLFFNMPTRPYNHTDPDKYRLPLNNDRIPYRFPT</sequence>
<evidence type="ECO:0000256" key="4">
    <source>
        <dbReference type="ARBA" id="ARBA00019595"/>
    </source>
</evidence>
<dbReference type="GO" id="GO:0000271">
    <property type="term" value="P:polysaccharide biosynthetic process"/>
    <property type="evidence" value="ECO:0007669"/>
    <property type="project" value="TreeGrafter"/>
</dbReference>
<evidence type="ECO:0000256" key="9">
    <source>
        <dbReference type="SAM" id="MobiDB-lite"/>
    </source>
</evidence>
<dbReference type="InterPro" id="IPR011051">
    <property type="entry name" value="RmlC_Cupin_sf"/>
</dbReference>
<comment type="catalytic activity">
    <reaction evidence="1">
        <text>dTDP-4-dehydro-6-deoxy-alpha-D-glucose = dTDP-4-dehydro-beta-L-rhamnose</text>
        <dbReference type="Rhea" id="RHEA:16969"/>
        <dbReference type="ChEBI" id="CHEBI:57649"/>
        <dbReference type="ChEBI" id="CHEBI:62830"/>
        <dbReference type="EC" id="5.1.3.13"/>
    </reaction>
</comment>
<protein>
    <recommendedName>
        <fullName evidence="4">dTDP-4-dehydrorhamnose 3,5-epimerase</fullName>
        <ecNumber evidence="3">5.1.3.13</ecNumber>
    </recommendedName>
    <alternativeName>
        <fullName evidence="6">Thymidine diphospho-4-keto-rhamnose 3,5-epimerase</fullName>
    </alternativeName>
    <alternativeName>
        <fullName evidence="5">dTDP-4-keto-6-deoxyglucose 3,5-epimerase</fullName>
    </alternativeName>
    <alternativeName>
        <fullName evidence="7">dTDP-6-deoxy-D-xylo-4-hexulose 3,5-epimerase</fullName>
    </alternativeName>
</protein>
<organism evidence="10 11">
    <name type="scientific">Roseimicrobium gellanilyticum</name>
    <dbReference type="NCBI Taxonomy" id="748857"/>
    <lineage>
        <taxon>Bacteria</taxon>
        <taxon>Pseudomonadati</taxon>
        <taxon>Verrucomicrobiota</taxon>
        <taxon>Verrucomicrobiia</taxon>
        <taxon>Verrucomicrobiales</taxon>
        <taxon>Verrucomicrobiaceae</taxon>
        <taxon>Roseimicrobium</taxon>
    </lineage>
</organism>
<evidence type="ECO:0000256" key="7">
    <source>
        <dbReference type="ARBA" id="ARBA00033311"/>
    </source>
</evidence>
<dbReference type="EMBL" id="QNRR01000009">
    <property type="protein sequence ID" value="RBP39653.1"/>
    <property type="molecule type" value="Genomic_DNA"/>
</dbReference>